<evidence type="ECO:0000313" key="2">
    <source>
        <dbReference type="EMBL" id="PSL40157.1"/>
    </source>
</evidence>
<keyword evidence="3" id="KW-1185">Reference proteome</keyword>
<dbReference type="EMBL" id="PYAT01000006">
    <property type="protein sequence ID" value="PSL40157.1"/>
    <property type="molecule type" value="Genomic_DNA"/>
</dbReference>
<sequence>MAKNNETPDVDLKGTLISVFFVGIVIIAMWVAVYAMYMAR</sequence>
<accession>A0A2P8H1R8</accession>
<evidence type="ECO:0000256" key="1">
    <source>
        <dbReference type="SAM" id="Phobius"/>
    </source>
</evidence>
<keyword evidence="1" id="KW-0812">Transmembrane</keyword>
<gene>
    <name evidence="2" type="ORF">B0H99_106175</name>
</gene>
<evidence type="ECO:0000313" key="3">
    <source>
        <dbReference type="Proteomes" id="UP000242682"/>
    </source>
</evidence>
<keyword evidence="1" id="KW-0472">Membrane</keyword>
<reference evidence="2 3" key="1">
    <citation type="submission" date="2018-03" db="EMBL/GenBank/DDBJ databases">
        <title>Genomic Encyclopedia of Type Strains, Phase III (KMG-III): the genomes of soil and plant-associated and newly described type strains.</title>
        <authorList>
            <person name="Whitman W."/>
        </authorList>
    </citation>
    <scope>NUCLEOTIDE SEQUENCE [LARGE SCALE GENOMIC DNA]</scope>
    <source>
        <strain evidence="2 3">CGMCC 1.12259</strain>
    </source>
</reference>
<name>A0A2P8H1R8_9BACL</name>
<comment type="caution">
    <text evidence="2">The sequence shown here is derived from an EMBL/GenBank/DDBJ whole genome shotgun (WGS) entry which is preliminary data.</text>
</comment>
<evidence type="ECO:0008006" key="4">
    <source>
        <dbReference type="Google" id="ProtNLM"/>
    </source>
</evidence>
<dbReference type="AlphaFoldDB" id="A0A2P8H1R8"/>
<keyword evidence="1" id="KW-1133">Transmembrane helix</keyword>
<proteinExistence type="predicted"/>
<protein>
    <recommendedName>
        <fullName evidence="4">Cytochrome c oxidase subunit IIa family protein</fullName>
    </recommendedName>
</protein>
<feature type="transmembrane region" description="Helical" evidence="1">
    <location>
        <begin position="16"/>
        <end position="37"/>
    </location>
</feature>
<dbReference type="Proteomes" id="UP000242682">
    <property type="component" value="Unassembled WGS sequence"/>
</dbReference>
<organism evidence="2 3">
    <name type="scientific">Planomicrobium soli</name>
    <dbReference type="NCBI Taxonomy" id="1176648"/>
    <lineage>
        <taxon>Bacteria</taxon>
        <taxon>Bacillati</taxon>
        <taxon>Bacillota</taxon>
        <taxon>Bacilli</taxon>
        <taxon>Bacillales</taxon>
        <taxon>Caryophanaceae</taxon>
        <taxon>Planomicrobium</taxon>
    </lineage>
</organism>
<dbReference type="RefSeq" id="WP_106533480.1">
    <property type="nucleotide sequence ID" value="NZ_PYAT01000006.1"/>
</dbReference>